<reference evidence="1 2" key="1">
    <citation type="journal article" date="2015" name="Sci. Rep.">
        <title>Chromosome-level genome map provides insights into diverse defense mechanisms in the medicinal fungus Ganoderma sinense.</title>
        <authorList>
            <person name="Zhu Y."/>
            <person name="Xu J."/>
            <person name="Sun C."/>
            <person name="Zhou S."/>
            <person name="Xu H."/>
            <person name="Nelson D.R."/>
            <person name="Qian J."/>
            <person name="Song J."/>
            <person name="Luo H."/>
            <person name="Xiang L."/>
            <person name="Li Y."/>
            <person name="Xu Z."/>
            <person name="Ji A."/>
            <person name="Wang L."/>
            <person name="Lu S."/>
            <person name="Hayward A."/>
            <person name="Sun W."/>
            <person name="Li X."/>
            <person name="Schwartz D.C."/>
            <person name="Wang Y."/>
            <person name="Chen S."/>
        </authorList>
    </citation>
    <scope>NUCLEOTIDE SEQUENCE [LARGE SCALE GENOMIC DNA]</scope>
    <source>
        <strain evidence="1 2">ZZ0214-1</strain>
    </source>
</reference>
<proteinExistence type="predicted"/>
<evidence type="ECO:0000313" key="1">
    <source>
        <dbReference type="EMBL" id="PIL22957.1"/>
    </source>
</evidence>
<dbReference type="OrthoDB" id="5121585at2759"/>
<organism evidence="1 2">
    <name type="scientific">Ganoderma sinense ZZ0214-1</name>
    <dbReference type="NCBI Taxonomy" id="1077348"/>
    <lineage>
        <taxon>Eukaryota</taxon>
        <taxon>Fungi</taxon>
        <taxon>Dikarya</taxon>
        <taxon>Basidiomycota</taxon>
        <taxon>Agaricomycotina</taxon>
        <taxon>Agaricomycetes</taxon>
        <taxon>Polyporales</taxon>
        <taxon>Polyporaceae</taxon>
        <taxon>Ganoderma</taxon>
    </lineage>
</organism>
<dbReference type="EMBL" id="AYKW01000069">
    <property type="protein sequence ID" value="PIL22957.1"/>
    <property type="molecule type" value="Genomic_DNA"/>
</dbReference>
<evidence type="ECO:0000313" key="2">
    <source>
        <dbReference type="Proteomes" id="UP000230002"/>
    </source>
</evidence>
<keyword evidence="2" id="KW-1185">Reference proteome</keyword>
<protein>
    <submittedName>
        <fullName evidence="1">Uncharacterized protein</fullName>
    </submittedName>
</protein>
<name>A0A2G8RN71_9APHY</name>
<dbReference type="Gene3D" id="2.60.270.50">
    <property type="match status" value="1"/>
</dbReference>
<dbReference type="Proteomes" id="UP000230002">
    <property type="component" value="Unassembled WGS sequence"/>
</dbReference>
<accession>A0A2G8RN71</accession>
<gene>
    <name evidence="1" type="ORF">GSI_15654</name>
</gene>
<comment type="caution">
    <text evidence="1">The sequence shown here is derived from an EMBL/GenBank/DDBJ whole genome shotgun (WGS) entry which is preliminary data.</text>
</comment>
<sequence length="856" mass="94044">MPSDFSVFTRLINETHESLSLDSDHLVAEHGDWYDVPKSIGAGESKRFSLQGRLPAFYGCEGEFTYRILDTNSRILSKLWSYQVDPIQSGNNVKVRDPKPEALYTVSFQTSTKGPHGPWTEGKVNPDGHPFWVEYTVKYQPRTYFFLLIHISASSFHIVRNTRRKLVYGTHSLWDSKDPNAFNDGNQGSYQPNLFAYDFVSPIAIKSAIDVTVRPVDLELEGAEAVVVGRISNTRVFLSEWFILKVNADQKVTTRIISPNTSTMPFAWNDDVQWSLELRYSDRPVMPLPRTPSSTRLELYWIASHVHFAFKNEIPVGFLRDVLRRAPRQLEWTESGSSNLKASDGPVGVRTSGYYQYVTNAVFGDFCKKYDTVTGASHFNMDSYGGFFAQGRYRLADASGVPGSLLRAVNCMDQAAMLELSCSFWQEVSDPRPTSWLLQCPFGYINTTHLVGITQSDFSGPLIPVNNPFFGTDRSKALLDINDTSRSWFSCHVYVGYSSLFDRVNDGVFDACSGPHTGTENAESYVTAAIDTQTNLYHVHNTHPGTVASIQQSYGVVGIDGHSPTSVHNSRSGLNLTPFRQLLDRLAPVPNAGTVTQVDWANLSDWVESVLGDEWSVVFGSVTASEDIADAFWDLADAANPDEPVCVHVIVPSVAGTDGALDVAASAEAARDRLATILSSTDRDPEGVWTTGTFNDFGDYSLQYAADLAAGRVIVVAANTVVDIAGRSSTNALDRVARQLFGHTVRSDAPALSIPVLEYRGDGDTLTVHGLGTEFTIVFAAVGQLSVAGATCEDTGVVFDDSLIVEVEGGNSTVEFKFVTRELGEHAVRIHCAEMLTMVCATKTLQVNVMEDDANA</sequence>
<dbReference type="AlphaFoldDB" id="A0A2G8RN71"/>